<organism evidence="2 3">
    <name type="scientific">Jiella pacifica</name>
    <dbReference type="NCBI Taxonomy" id="2696469"/>
    <lineage>
        <taxon>Bacteria</taxon>
        <taxon>Pseudomonadati</taxon>
        <taxon>Pseudomonadota</taxon>
        <taxon>Alphaproteobacteria</taxon>
        <taxon>Hyphomicrobiales</taxon>
        <taxon>Aurantimonadaceae</taxon>
        <taxon>Jiella</taxon>
    </lineage>
</organism>
<accession>A0A6N9T0G3</accession>
<protein>
    <submittedName>
        <fullName evidence="2">Uncharacterized protein</fullName>
    </submittedName>
</protein>
<proteinExistence type="predicted"/>
<sequence>MPVRQGGRTIRDPKTGKEKHEGGTRQERTEGEIPKDHPAKTRLAEQAKAEAPATEEPPKIEGGKAAAPKGKD</sequence>
<reference evidence="2 3" key="1">
    <citation type="submission" date="2020-01" db="EMBL/GenBank/DDBJ databases">
        <title>Jiella pacifica sp. nov.</title>
        <authorList>
            <person name="Xue Z."/>
            <person name="Zhu S."/>
            <person name="Chen J."/>
            <person name="Yang J."/>
        </authorList>
    </citation>
    <scope>NUCLEOTIDE SEQUENCE [LARGE SCALE GENOMIC DNA]</scope>
    <source>
        <strain evidence="2 3">40Bstr34</strain>
    </source>
</reference>
<feature type="compositionally biased region" description="Basic and acidic residues" evidence="1">
    <location>
        <begin position="9"/>
        <end position="48"/>
    </location>
</feature>
<name>A0A6N9T0G3_9HYPH</name>
<keyword evidence="3" id="KW-1185">Reference proteome</keyword>
<comment type="caution">
    <text evidence="2">The sequence shown here is derived from an EMBL/GenBank/DDBJ whole genome shotgun (WGS) entry which is preliminary data.</text>
</comment>
<evidence type="ECO:0000256" key="1">
    <source>
        <dbReference type="SAM" id="MobiDB-lite"/>
    </source>
</evidence>
<dbReference type="EMBL" id="JAAAMG010000004">
    <property type="protein sequence ID" value="NDW04072.1"/>
    <property type="molecule type" value="Genomic_DNA"/>
</dbReference>
<dbReference type="RefSeq" id="WP_163462089.1">
    <property type="nucleotide sequence ID" value="NZ_JAAAMG010000004.1"/>
</dbReference>
<gene>
    <name evidence="2" type="ORF">GTK09_06480</name>
</gene>
<feature type="region of interest" description="Disordered" evidence="1">
    <location>
        <begin position="1"/>
        <end position="72"/>
    </location>
</feature>
<evidence type="ECO:0000313" key="3">
    <source>
        <dbReference type="Proteomes" id="UP000469011"/>
    </source>
</evidence>
<dbReference type="Proteomes" id="UP000469011">
    <property type="component" value="Unassembled WGS sequence"/>
</dbReference>
<evidence type="ECO:0000313" key="2">
    <source>
        <dbReference type="EMBL" id="NDW04072.1"/>
    </source>
</evidence>
<dbReference type="AlphaFoldDB" id="A0A6N9T0G3"/>